<accession>A0ABU0CYY9</accession>
<reference evidence="1 2" key="1">
    <citation type="submission" date="2023-07" db="EMBL/GenBank/DDBJ databases">
        <title>Genomic Encyclopedia of Type Strains, Phase IV (KMG-IV): sequencing the most valuable type-strain genomes for metagenomic binning, comparative biology and taxonomic classification.</title>
        <authorList>
            <person name="Goeker M."/>
        </authorList>
    </citation>
    <scope>NUCLEOTIDE SEQUENCE [LARGE SCALE GENOMIC DNA]</scope>
    <source>
        <strain evidence="1 2">DSM 27848</strain>
    </source>
</reference>
<evidence type="ECO:0000313" key="1">
    <source>
        <dbReference type="EMBL" id="MDQ0341371.1"/>
    </source>
</evidence>
<dbReference type="Proteomes" id="UP001232343">
    <property type="component" value="Unassembled WGS sequence"/>
</dbReference>
<gene>
    <name evidence="1" type="ORF">J2S14_000164</name>
</gene>
<evidence type="ECO:0000313" key="2">
    <source>
        <dbReference type="Proteomes" id="UP001232343"/>
    </source>
</evidence>
<proteinExistence type="predicted"/>
<organism evidence="1 2">
    <name type="scientific">Lederbergia wuyishanensis</name>
    <dbReference type="NCBI Taxonomy" id="1347903"/>
    <lineage>
        <taxon>Bacteria</taxon>
        <taxon>Bacillati</taxon>
        <taxon>Bacillota</taxon>
        <taxon>Bacilli</taxon>
        <taxon>Bacillales</taxon>
        <taxon>Bacillaceae</taxon>
        <taxon>Lederbergia</taxon>
    </lineage>
</organism>
<dbReference type="EMBL" id="JAUSUO010000001">
    <property type="protein sequence ID" value="MDQ0341371.1"/>
    <property type="molecule type" value="Genomic_DNA"/>
</dbReference>
<comment type="caution">
    <text evidence="1">The sequence shown here is derived from an EMBL/GenBank/DDBJ whole genome shotgun (WGS) entry which is preliminary data.</text>
</comment>
<protein>
    <submittedName>
        <fullName evidence="1">Uncharacterized protein</fullName>
    </submittedName>
</protein>
<keyword evidence="2" id="KW-1185">Reference proteome</keyword>
<name>A0ABU0CYY9_9BACI</name>
<sequence>MVMKRVGPYDALSANKYIKITFHVERHIDIIPIVTGEWN</sequence>